<evidence type="ECO:0000256" key="1">
    <source>
        <dbReference type="ARBA" id="ARBA00005495"/>
    </source>
</evidence>
<dbReference type="GO" id="GO:0016846">
    <property type="term" value="F:carbon-sulfur lyase activity"/>
    <property type="evidence" value="ECO:0007669"/>
    <property type="project" value="InterPro"/>
</dbReference>
<dbReference type="AlphaFoldDB" id="A6FY03"/>
<accession>A6FY03</accession>
<evidence type="ECO:0000256" key="2">
    <source>
        <dbReference type="ARBA" id="ARBA00022723"/>
    </source>
</evidence>
<comment type="caution">
    <text evidence="6">The sequence shown here is derived from an EMBL/GenBank/DDBJ whole genome shotgun (WGS) entry which is preliminary data.</text>
</comment>
<dbReference type="RefSeq" id="WP_006969352.1">
    <property type="nucleotide sequence ID" value="NZ_ABCS01000003.1"/>
</dbReference>
<dbReference type="InterPro" id="IPR006913">
    <property type="entry name" value="CENP-V/GFA"/>
</dbReference>
<evidence type="ECO:0000256" key="3">
    <source>
        <dbReference type="ARBA" id="ARBA00022833"/>
    </source>
</evidence>
<dbReference type="PROSITE" id="PS51891">
    <property type="entry name" value="CENP_V_GFA"/>
    <property type="match status" value="1"/>
</dbReference>
<dbReference type="STRING" id="391625.PPSIR1_39365"/>
<protein>
    <recommendedName>
        <fullName evidence="5">CENP-V/GFA domain-containing protein</fullName>
    </recommendedName>
</protein>
<evidence type="ECO:0000313" key="7">
    <source>
        <dbReference type="Proteomes" id="UP000005801"/>
    </source>
</evidence>
<evidence type="ECO:0000259" key="5">
    <source>
        <dbReference type="PROSITE" id="PS51891"/>
    </source>
</evidence>
<dbReference type="GO" id="GO:0046872">
    <property type="term" value="F:metal ion binding"/>
    <property type="evidence" value="ECO:0007669"/>
    <property type="project" value="UniProtKB-KW"/>
</dbReference>
<dbReference type="InterPro" id="IPR011057">
    <property type="entry name" value="Mss4-like_sf"/>
</dbReference>
<dbReference type="OrthoDB" id="9805575at2"/>
<dbReference type="eggNOG" id="COG3791">
    <property type="taxonomic scope" value="Bacteria"/>
</dbReference>
<keyword evidence="4" id="KW-0456">Lyase</keyword>
<name>A6FY03_9BACT</name>
<organism evidence="6 7">
    <name type="scientific">Plesiocystis pacifica SIR-1</name>
    <dbReference type="NCBI Taxonomy" id="391625"/>
    <lineage>
        <taxon>Bacteria</taxon>
        <taxon>Pseudomonadati</taxon>
        <taxon>Myxococcota</taxon>
        <taxon>Polyangia</taxon>
        <taxon>Nannocystales</taxon>
        <taxon>Nannocystaceae</taxon>
        <taxon>Plesiocystis</taxon>
    </lineage>
</organism>
<reference evidence="6 7" key="1">
    <citation type="submission" date="2007-06" db="EMBL/GenBank/DDBJ databases">
        <authorList>
            <person name="Shimkets L."/>
            <person name="Ferriera S."/>
            <person name="Johnson J."/>
            <person name="Kravitz S."/>
            <person name="Beeson K."/>
            <person name="Sutton G."/>
            <person name="Rogers Y.-H."/>
            <person name="Friedman R."/>
            <person name="Frazier M."/>
            <person name="Venter J.C."/>
        </authorList>
    </citation>
    <scope>NUCLEOTIDE SEQUENCE [LARGE SCALE GENOMIC DNA]</scope>
    <source>
        <strain evidence="6 7">SIR-1</strain>
    </source>
</reference>
<gene>
    <name evidence="6" type="ORF">PPSIR1_39365</name>
</gene>
<dbReference type="EMBL" id="ABCS01000003">
    <property type="protein sequence ID" value="EDM81382.1"/>
    <property type="molecule type" value="Genomic_DNA"/>
</dbReference>
<keyword evidence="3" id="KW-0862">Zinc</keyword>
<evidence type="ECO:0000256" key="4">
    <source>
        <dbReference type="ARBA" id="ARBA00023239"/>
    </source>
</evidence>
<comment type="similarity">
    <text evidence="1">Belongs to the Gfa family.</text>
</comment>
<evidence type="ECO:0000313" key="6">
    <source>
        <dbReference type="EMBL" id="EDM81382.1"/>
    </source>
</evidence>
<dbReference type="Gene3D" id="3.90.1590.10">
    <property type="entry name" value="glutathione-dependent formaldehyde- activating enzyme (gfa)"/>
    <property type="match status" value="1"/>
</dbReference>
<dbReference type="PANTHER" id="PTHR33337:SF40">
    <property type="entry name" value="CENP-V_GFA DOMAIN-CONTAINING PROTEIN-RELATED"/>
    <property type="match status" value="1"/>
</dbReference>
<dbReference type="SUPFAM" id="SSF51316">
    <property type="entry name" value="Mss4-like"/>
    <property type="match status" value="1"/>
</dbReference>
<dbReference type="Pfam" id="PF04828">
    <property type="entry name" value="GFA"/>
    <property type="match status" value="1"/>
</dbReference>
<feature type="domain" description="CENP-V/GFA" evidence="5">
    <location>
        <begin position="3"/>
        <end position="120"/>
    </location>
</feature>
<proteinExistence type="inferred from homology"/>
<sequence length="140" mass="15436">MKRSGACLCGAVRFDAELGDHQLSTCHCGMCLRWSGGPPLTIGTRSLSWTQGEEHIRTYDSSTIAERGFCSRCGTSLFYRLTAEGPYRGFTSIFLGALEDTSGFELSREWFHDQKPEGYAFAGERTVVTEAEAMAMLDDA</sequence>
<dbReference type="PANTHER" id="PTHR33337">
    <property type="entry name" value="GFA DOMAIN-CONTAINING PROTEIN"/>
    <property type="match status" value="1"/>
</dbReference>
<keyword evidence="2" id="KW-0479">Metal-binding</keyword>
<dbReference type="Proteomes" id="UP000005801">
    <property type="component" value="Unassembled WGS sequence"/>
</dbReference>
<keyword evidence="7" id="KW-1185">Reference proteome</keyword>